<proteinExistence type="predicted"/>
<sequence length="247" mass="27282">MAKSTIDAENLKNFIDKCKSDPSILHDPSLGFFRSYIESVGARVPPASQSSVDAEGEDEIVESDVELDETDVVEPDNDPPQKMGDPSVEVSEENQDAAQMLKSKAVAAMDEGHLDEAISHLTEAIILNPRSAILYATRGGAFVQQKKPNAAILDADAALEINPDSAKAYKVRGMARAMLGKWEEAANDLHIASKIDYDEEIGSALKKVESNAHKIEAHRRKYARLRKERELKKVELEKQRQRSTKGK</sequence>
<evidence type="ECO:0000256" key="4">
    <source>
        <dbReference type="SAM" id="Coils"/>
    </source>
</evidence>
<dbReference type="Gene3D" id="6.10.250.3420">
    <property type="match status" value="1"/>
</dbReference>
<dbReference type="AlphaFoldDB" id="A0A7C9CEK4"/>
<evidence type="ECO:0000256" key="2">
    <source>
        <dbReference type="ARBA" id="ARBA00022803"/>
    </source>
</evidence>
<dbReference type="SUPFAM" id="SSF48452">
    <property type="entry name" value="TPR-like"/>
    <property type="match status" value="1"/>
</dbReference>
<dbReference type="Gene3D" id="1.25.40.10">
    <property type="entry name" value="Tetratricopeptide repeat domain"/>
    <property type="match status" value="1"/>
</dbReference>
<organism evidence="7">
    <name type="scientific">Opuntia streptacantha</name>
    <name type="common">Prickly pear cactus</name>
    <name type="synonym">Opuntia cardona</name>
    <dbReference type="NCBI Taxonomy" id="393608"/>
    <lineage>
        <taxon>Eukaryota</taxon>
        <taxon>Viridiplantae</taxon>
        <taxon>Streptophyta</taxon>
        <taxon>Embryophyta</taxon>
        <taxon>Tracheophyta</taxon>
        <taxon>Spermatophyta</taxon>
        <taxon>Magnoliopsida</taxon>
        <taxon>eudicotyledons</taxon>
        <taxon>Gunneridae</taxon>
        <taxon>Pentapetalae</taxon>
        <taxon>Caryophyllales</taxon>
        <taxon>Cactineae</taxon>
        <taxon>Cactaceae</taxon>
        <taxon>Opuntioideae</taxon>
        <taxon>Opuntia</taxon>
    </lineage>
</organism>
<dbReference type="CDD" id="cd14438">
    <property type="entry name" value="Hip_N"/>
    <property type="match status" value="1"/>
</dbReference>
<dbReference type="Pfam" id="PF18253">
    <property type="entry name" value="HipN"/>
    <property type="match status" value="1"/>
</dbReference>
<name>A0A7C9CEK4_OPUST</name>
<evidence type="ECO:0000259" key="6">
    <source>
        <dbReference type="Pfam" id="PF18253"/>
    </source>
</evidence>
<keyword evidence="2 3" id="KW-0802">TPR repeat</keyword>
<dbReference type="PROSITE" id="PS50005">
    <property type="entry name" value="TPR"/>
    <property type="match status" value="1"/>
</dbReference>
<evidence type="ECO:0000256" key="1">
    <source>
        <dbReference type="ARBA" id="ARBA00022737"/>
    </source>
</evidence>
<dbReference type="InterPro" id="IPR034649">
    <property type="entry name" value="Hip_N"/>
</dbReference>
<feature type="region of interest" description="Disordered" evidence="5">
    <location>
        <begin position="63"/>
        <end position="88"/>
    </location>
</feature>
<protein>
    <recommendedName>
        <fullName evidence="6">Hsp70-interacting protein N-terminal domain-containing protein</fullName>
    </recommendedName>
</protein>
<accession>A0A7C9CEK4</accession>
<dbReference type="GO" id="GO:0030544">
    <property type="term" value="F:Hsp70 protein binding"/>
    <property type="evidence" value="ECO:0007669"/>
    <property type="project" value="TreeGrafter"/>
</dbReference>
<feature type="compositionally biased region" description="Acidic residues" evidence="5">
    <location>
        <begin position="63"/>
        <end position="77"/>
    </location>
</feature>
<feature type="domain" description="Hsp70-interacting protein N-terminal" evidence="6">
    <location>
        <begin position="9"/>
        <end position="45"/>
    </location>
</feature>
<dbReference type="Pfam" id="PF13432">
    <property type="entry name" value="TPR_16"/>
    <property type="match status" value="1"/>
</dbReference>
<dbReference type="GO" id="GO:0000118">
    <property type="term" value="C:histone deacetylase complex"/>
    <property type="evidence" value="ECO:0007669"/>
    <property type="project" value="TreeGrafter"/>
</dbReference>
<dbReference type="SMART" id="SM00028">
    <property type="entry name" value="TPR"/>
    <property type="match status" value="3"/>
</dbReference>
<dbReference type="PANTHER" id="PTHR45883">
    <property type="entry name" value="HSC70-INTERACTING PROTEIN"/>
    <property type="match status" value="1"/>
</dbReference>
<reference evidence="7" key="1">
    <citation type="journal article" date="2013" name="J. Plant Res.">
        <title>Effect of fungi and light on seed germination of three Opuntia species from semiarid lands of central Mexico.</title>
        <authorList>
            <person name="Delgado-Sanchez P."/>
            <person name="Jimenez-Bremont J.F."/>
            <person name="Guerrero-Gonzalez Mde L."/>
            <person name="Flores J."/>
        </authorList>
    </citation>
    <scope>NUCLEOTIDE SEQUENCE</scope>
    <source>
        <tissue evidence="7">Cladode</tissue>
    </source>
</reference>
<feature type="repeat" description="TPR" evidence="3">
    <location>
        <begin position="98"/>
        <end position="131"/>
    </location>
</feature>
<reference evidence="7" key="2">
    <citation type="submission" date="2020-07" db="EMBL/GenBank/DDBJ databases">
        <authorList>
            <person name="Vera ALvarez R."/>
            <person name="Arias-Moreno D.M."/>
            <person name="Jimenez-Jacinto V."/>
            <person name="Jimenez-Bremont J.F."/>
            <person name="Swaminathan K."/>
            <person name="Moose S.P."/>
            <person name="Guerrero-Gonzalez M.L."/>
            <person name="Marino-Ramirez L."/>
            <person name="Landsman D."/>
            <person name="Rodriguez-Kessler M."/>
            <person name="Delgado-Sanchez P."/>
        </authorList>
    </citation>
    <scope>NUCLEOTIDE SEQUENCE</scope>
    <source>
        <tissue evidence="7">Cladode</tissue>
    </source>
</reference>
<evidence type="ECO:0000313" key="7">
    <source>
        <dbReference type="EMBL" id="MBA4616222.1"/>
    </source>
</evidence>
<dbReference type="GO" id="GO:0046983">
    <property type="term" value="F:protein dimerization activity"/>
    <property type="evidence" value="ECO:0007669"/>
    <property type="project" value="InterPro"/>
</dbReference>
<dbReference type="FunFam" id="1.25.40.10:FF:000112">
    <property type="entry name" value="FAM10 family protein"/>
    <property type="match status" value="1"/>
</dbReference>
<dbReference type="InterPro" id="IPR011990">
    <property type="entry name" value="TPR-like_helical_dom_sf"/>
</dbReference>
<dbReference type="PANTHER" id="PTHR45883:SF7">
    <property type="entry name" value="TPR REPEAT-CONTAINING THIOREDOXIN TDX"/>
    <property type="match status" value="1"/>
</dbReference>
<evidence type="ECO:0000256" key="5">
    <source>
        <dbReference type="SAM" id="MobiDB-lite"/>
    </source>
</evidence>
<dbReference type="InterPro" id="IPR019734">
    <property type="entry name" value="TPR_rpt"/>
</dbReference>
<dbReference type="FunFam" id="6.10.250.3420:FF:000001">
    <property type="entry name" value="Hsc70-interacting protein-like protein"/>
    <property type="match status" value="1"/>
</dbReference>
<keyword evidence="1" id="KW-0677">Repeat</keyword>
<keyword evidence="4" id="KW-0175">Coiled coil</keyword>
<feature type="coiled-coil region" evidence="4">
    <location>
        <begin position="208"/>
        <end position="244"/>
    </location>
</feature>
<evidence type="ECO:0000256" key="3">
    <source>
        <dbReference type="PROSITE-ProRule" id="PRU00339"/>
    </source>
</evidence>
<dbReference type="EMBL" id="GISG01010620">
    <property type="protein sequence ID" value="MBA4616222.1"/>
    <property type="molecule type" value="Transcribed_RNA"/>
</dbReference>